<name>A0A0F9U4D7_9ZZZZ</name>
<proteinExistence type="inferred from homology"/>
<dbReference type="InterPro" id="IPR020541">
    <property type="entry name" value="Chorismate_synthase_CS"/>
</dbReference>
<dbReference type="SUPFAM" id="SSF103263">
    <property type="entry name" value="Chorismate synthase, AroC"/>
    <property type="match status" value="1"/>
</dbReference>
<keyword evidence="4" id="KW-0028">Amino-acid biosynthesis</keyword>
<protein>
    <recommendedName>
        <fullName evidence="3">chorismate synthase</fullName>
        <ecNumber evidence="3">4.2.3.5</ecNumber>
    </recommendedName>
</protein>
<dbReference type="GO" id="GO:0008652">
    <property type="term" value="P:amino acid biosynthetic process"/>
    <property type="evidence" value="ECO:0007669"/>
    <property type="project" value="UniProtKB-KW"/>
</dbReference>
<dbReference type="PANTHER" id="PTHR21085">
    <property type="entry name" value="CHORISMATE SYNTHASE"/>
    <property type="match status" value="1"/>
</dbReference>
<sequence length="371" mass="40798">MNNVDNSFGSILKITLFGESHGELIGVIVDGVPAGFVFDTEIIQKELNTRRPGQSRLVSSRNEEDKLEVLSGIFNERATGAPICLIIKNKDQNSSEYEKFKKYLRPSHIDYSALKRFGGYSDYRGSGRFSGRMTAALVMAGAIAKQILRKYEITIFAFSKSIGNIIDENEYHLLDYKNLYSLREKSLLRCLDSGKSKLMENLVENVKKLKDSIGGTIKCTINNFPAGKGGPIFNSLESKISEGIFSIPSIKGIEFGAGFNATRMRGSVHNDPWIVKNGKVQTTKNDSGGIIGGISTGMPIEFTVAVKPTASIGVSQKTVNIETLENVEIEFTGRHDPCIVPRVIPVVESITALVLLDCLMIDGFIPRIFKS</sequence>
<keyword evidence="6" id="KW-0456">Lyase</keyword>
<comment type="pathway">
    <text evidence="1">Metabolic intermediate biosynthesis; chorismate biosynthesis; chorismate from D-erythrose 4-phosphate and phosphoenolpyruvate: step 7/7.</text>
</comment>
<accession>A0A0F9U4D7</accession>
<dbReference type="InterPro" id="IPR000453">
    <property type="entry name" value="Chorismate_synth"/>
</dbReference>
<dbReference type="GO" id="GO:0010181">
    <property type="term" value="F:FMN binding"/>
    <property type="evidence" value="ECO:0007669"/>
    <property type="project" value="TreeGrafter"/>
</dbReference>
<dbReference type="HAMAP" id="MF_00300">
    <property type="entry name" value="Chorismate_synth"/>
    <property type="match status" value="1"/>
</dbReference>
<dbReference type="GO" id="GO:0005829">
    <property type="term" value="C:cytosol"/>
    <property type="evidence" value="ECO:0007669"/>
    <property type="project" value="TreeGrafter"/>
</dbReference>
<gene>
    <name evidence="7" type="ORF">LCGC14_0575090</name>
</gene>
<dbReference type="NCBIfam" id="TIGR00033">
    <property type="entry name" value="aroC"/>
    <property type="match status" value="1"/>
</dbReference>
<dbReference type="NCBIfam" id="NF003793">
    <property type="entry name" value="PRK05382.1"/>
    <property type="match status" value="1"/>
</dbReference>
<evidence type="ECO:0000256" key="3">
    <source>
        <dbReference type="ARBA" id="ARBA00013036"/>
    </source>
</evidence>
<evidence type="ECO:0000256" key="5">
    <source>
        <dbReference type="ARBA" id="ARBA00023141"/>
    </source>
</evidence>
<evidence type="ECO:0000256" key="2">
    <source>
        <dbReference type="ARBA" id="ARBA00008014"/>
    </source>
</evidence>
<dbReference type="InterPro" id="IPR035904">
    <property type="entry name" value="Chorismate_synth_AroC_sf"/>
</dbReference>
<dbReference type="GO" id="GO:0004107">
    <property type="term" value="F:chorismate synthase activity"/>
    <property type="evidence" value="ECO:0007669"/>
    <property type="project" value="UniProtKB-EC"/>
</dbReference>
<comment type="similarity">
    <text evidence="2">Belongs to the chorismate synthase family.</text>
</comment>
<dbReference type="Pfam" id="PF01264">
    <property type="entry name" value="Chorismate_synt"/>
    <property type="match status" value="1"/>
</dbReference>
<evidence type="ECO:0000256" key="6">
    <source>
        <dbReference type="ARBA" id="ARBA00023239"/>
    </source>
</evidence>
<dbReference type="AlphaFoldDB" id="A0A0F9U4D7"/>
<evidence type="ECO:0000313" key="7">
    <source>
        <dbReference type="EMBL" id="KKN56161.1"/>
    </source>
</evidence>
<organism evidence="7">
    <name type="scientific">marine sediment metagenome</name>
    <dbReference type="NCBI Taxonomy" id="412755"/>
    <lineage>
        <taxon>unclassified sequences</taxon>
        <taxon>metagenomes</taxon>
        <taxon>ecological metagenomes</taxon>
    </lineage>
</organism>
<keyword evidence="5" id="KW-0057">Aromatic amino acid biosynthesis</keyword>
<dbReference type="PROSITE" id="PS00789">
    <property type="entry name" value="CHORISMATE_SYNTHASE_3"/>
    <property type="match status" value="1"/>
</dbReference>
<dbReference type="PIRSF" id="PIRSF001456">
    <property type="entry name" value="Chorismate_synth"/>
    <property type="match status" value="1"/>
</dbReference>
<evidence type="ECO:0000256" key="1">
    <source>
        <dbReference type="ARBA" id="ARBA00005044"/>
    </source>
</evidence>
<reference evidence="7" key="1">
    <citation type="journal article" date="2015" name="Nature">
        <title>Complex archaea that bridge the gap between prokaryotes and eukaryotes.</title>
        <authorList>
            <person name="Spang A."/>
            <person name="Saw J.H."/>
            <person name="Jorgensen S.L."/>
            <person name="Zaremba-Niedzwiedzka K."/>
            <person name="Martijn J."/>
            <person name="Lind A.E."/>
            <person name="van Eijk R."/>
            <person name="Schleper C."/>
            <person name="Guy L."/>
            <person name="Ettema T.J."/>
        </authorList>
    </citation>
    <scope>NUCLEOTIDE SEQUENCE</scope>
</reference>
<dbReference type="CDD" id="cd07304">
    <property type="entry name" value="Chorismate_synthase"/>
    <property type="match status" value="1"/>
</dbReference>
<dbReference type="UniPathway" id="UPA00053">
    <property type="reaction ID" value="UER00090"/>
</dbReference>
<dbReference type="PANTHER" id="PTHR21085:SF0">
    <property type="entry name" value="CHORISMATE SYNTHASE"/>
    <property type="match status" value="1"/>
</dbReference>
<dbReference type="GO" id="GO:0009073">
    <property type="term" value="P:aromatic amino acid family biosynthetic process"/>
    <property type="evidence" value="ECO:0007669"/>
    <property type="project" value="UniProtKB-KW"/>
</dbReference>
<dbReference type="EC" id="4.2.3.5" evidence="3"/>
<dbReference type="Gene3D" id="3.60.150.10">
    <property type="entry name" value="Chorismate synthase AroC"/>
    <property type="match status" value="1"/>
</dbReference>
<dbReference type="PROSITE" id="PS00788">
    <property type="entry name" value="CHORISMATE_SYNTHASE_2"/>
    <property type="match status" value="1"/>
</dbReference>
<dbReference type="PROSITE" id="PS00787">
    <property type="entry name" value="CHORISMATE_SYNTHASE_1"/>
    <property type="match status" value="1"/>
</dbReference>
<dbReference type="GO" id="GO:0009423">
    <property type="term" value="P:chorismate biosynthetic process"/>
    <property type="evidence" value="ECO:0007669"/>
    <property type="project" value="UniProtKB-UniPathway"/>
</dbReference>
<comment type="caution">
    <text evidence="7">The sequence shown here is derived from an EMBL/GenBank/DDBJ whole genome shotgun (WGS) entry which is preliminary data.</text>
</comment>
<dbReference type="EMBL" id="LAZR01000855">
    <property type="protein sequence ID" value="KKN56161.1"/>
    <property type="molecule type" value="Genomic_DNA"/>
</dbReference>
<evidence type="ECO:0000256" key="4">
    <source>
        <dbReference type="ARBA" id="ARBA00022605"/>
    </source>
</evidence>